<dbReference type="Proteomes" id="UP000076962">
    <property type="component" value="Unassembled WGS sequence"/>
</dbReference>
<evidence type="ECO:0000313" key="2">
    <source>
        <dbReference type="Proteomes" id="UP000076962"/>
    </source>
</evidence>
<comment type="caution">
    <text evidence="1">The sequence shown here is derived from an EMBL/GenBank/DDBJ whole genome shotgun (WGS) entry which is preliminary data.</text>
</comment>
<reference evidence="1 2" key="1">
    <citation type="submission" date="2016-05" db="EMBL/GenBank/DDBJ databases">
        <title>Single-cell genome of chain-forming Candidatus Thiomargarita nelsonii and comparison to other large sulfur-oxidizing bacteria.</title>
        <authorList>
            <person name="Winkel M."/>
            <person name="Salman V."/>
            <person name="Woyke T."/>
            <person name="Schulz-Vogt H."/>
            <person name="Richter M."/>
            <person name="Flood B."/>
            <person name="Bailey J."/>
            <person name="Amann R."/>
            <person name="Mussmann M."/>
        </authorList>
    </citation>
    <scope>NUCLEOTIDE SEQUENCE [LARGE SCALE GENOMIC DNA]</scope>
    <source>
        <strain evidence="1 2">THI036</strain>
    </source>
</reference>
<dbReference type="AlphaFoldDB" id="A0A176RWT8"/>
<organism evidence="1 2">
    <name type="scientific">Candidatus Thiomargarita nelsonii</name>
    <dbReference type="NCBI Taxonomy" id="1003181"/>
    <lineage>
        <taxon>Bacteria</taxon>
        <taxon>Pseudomonadati</taxon>
        <taxon>Pseudomonadota</taxon>
        <taxon>Gammaproteobacteria</taxon>
        <taxon>Thiotrichales</taxon>
        <taxon>Thiotrichaceae</taxon>
        <taxon>Thiomargarita</taxon>
    </lineage>
</organism>
<dbReference type="PATRIC" id="fig|1003181.4.peg.5383"/>
<evidence type="ECO:0000313" key="1">
    <source>
        <dbReference type="EMBL" id="OAD20233.1"/>
    </source>
</evidence>
<accession>A0A176RWT8</accession>
<sequence>MIEKVVAKFIDLIGKAIYEKHQDKIIFAISVHSIECWLLPLCYSDKRKAKIVNCINTVDEKLKKSGMKIRLQNKKGEKNVESYREISEKYCKHKTLIKLYIENPSLKIFIAEVEKRNIVIDED</sequence>
<dbReference type="EMBL" id="LUTY01002509">
    <property type="protein sequence ID" value="OAD20233.1"/>
    <property type="molecule type" value="Genomic_DNA"/>
</dbReference>
<keyword evidence="2" id="KW-1185">Reference proteome</keyword>
<name>A0A176RWT8_9GAMM</name>
<protein>
    <submittedName>
        <fullName evidence="1">Uncharacterized protein</fullName>
    </submittedName>
</protein>
<gene>
    <name evidence="1" type="ORF">THIOM_004082</name>
</gene>
<proteinExistence type="predicted"/>